<dbReference type="PANTHER" id="PTHR35505">
    <property type="entry name" value="OS01G0600300 PROTEIN"/>
    <property type="match status" value="1"/>
</dbReference>
<accession>A0AAD8HCJ9</accession>
<evidence type="ECO:0000313" key="3">
    <source>
        <dbReference type="Proteomes" id="UP001237642"/>
    </source>
</evidence>
<keyword evidence="3" id="KW-1185">Reference proteome</keyword>
<protein>
    <submittedName>
        <fullName evidence="1">Uncharacterized protein</fullName>
    </submittedName>
</protein>
<dbReference type="EMBL" id="JAUIZM010000008">
    <property type="protein sequence ID" value="KAK1369644.1"/>
    <property type="molecule type" value="Genomic_DNA"/>
</dbReference>
<dbReference type="Proteomes" id="UP001237642">
    <property type="component" value="Unassembled WGS sequence"/>
</dbReference>
<dbReference type="AlphaFoldDB" id="A0AAD8HCJ9"/>
<gene>
    <name evidence="2" type="ORF">POM88_035736</name>
    <name evidence="1" type="ORF">POM88_040097</name>
</gene>
<dbReference type="PANTHER" id="PTHR35505:SF1">
    <property type="entry name" value="SNF2 DOMAIN PROTEIN"/>
    <property type="match status" value="1"/>
</dbReference>
<proteinExistence type="predicted"/>
<reference evidence="1" key="1">
    <citation type="submission" date="2023-02" db="EMBL/GenBank/DDBJ databases">
        <title>Genome of toxic invasive species Heracleum sosnowskyi carries increased number of genes despite the absence of recent whole-genome duplications.</title>
        <authorList>
            <person name="Schelkunov M."/>
            <person name="Shtratnikova V."/>
            <person name="Makarenko M."/>
            <person name="Klepikova A."/>
            <person name="Omelchenko D."/>
            <person name="Novikova G."/>
            <person name="Obukhova E."/>
            <person name="Bogdanov V."/>
            <person name="Penin A."/>
            <person name="Logacheva M."/>
        </authorList>
    </citation>
    <scope>NUCLEOTIDE SEQUENCE</scope>
    <source>
        <strain evidence="1">Hsosn_3</strain>
        <tissue evidence="1">Leaf</tissue>
    </source>
</reference>
<evidence type="ECO:0000313" key="2">
    <source>
        <dbReference type="EMBL" id="KAK1369644.1"/>
    </source>
</evidence>
<organism evidence="1 3">
    <name type="scientific">Heracleum sosnowskyi</name>
    <dbReference type="NCBI Taxonomy" id="360622"/>
    <lineage>
        <taxon>Eukaryota</taxon>
        <taxon>Viridiplantae</taxon>
        <taxon>Streptophyta</taxon>
        <taxon>Embryophyta</taxon>
        <taxon>Tracheophyta</taxon>
        <taxon>Spermatophyta</taxon>
        <taxon>Magnoliopsida</taxon>
        <taxon>eudicotyledons</taxon>
        <taxon>Gunneridae</taxon>
        <taxon>Pentapetalae</taxon>
        <taxon>asterids</taxon>
        <taxon>campanulids</taxon>
        <taxon>Apiales</taxon>
        <taxon>Apiaceae</taxon>
        <taxon>Apioideae</taxon>
        <taxon>apioid superclade</taxon>
        <taxon>Tordylieae</taxon>
        <taxon>Tordyliinae</taxon>
        <taxon>Heracleum</taxon>
    </lineage>
</organism>
<dbReference type="EMBL" id="JAUIZM010000009">
    <property type="protein sequence ID" value="KAK1364536.1"/>
    <property type="molecule type" value="Genomic_DNA"/>
</dbReference>
<name>A0AAD8HCJ9_9APIA</name>
<evidence type="ECO:0000313" key="1">
    <source>
        <dbReference type="EMBL" id="KAK1364536.1"/>
    </source>
</evidence>
<comment type="caution">
    <text evidence="1">The sequence shown here is derived from an EMBL/GenBank/DDBJ whole genome shotgun (WGS) entry which is preliminary data.</text>
</comment>
<sequence length="111" mass="12527">MIVGGLSGKECDVCELAGVVTAEAFLLRMCLEFREGVSRKVLQEELRVWAVGSVTGFKNVFFFETLFKMLLEPTLPVTSLLHEKTYAVGDFDMVFFPIHQGTHHIILFVMI</sequence>
<reference evidence="1" key="2">
    <citation type="submission" date="2023-05" db="EMBL/GenBank/DDBJ databases">
        <authorList>
            <person name="Schelkunov M.I."/>
        </authorList>
    </citation>
    <scope>NUCLEOTIDE SEQUENCE</scope>
    <source>
        <strain evidence="1">Hsosn_3</strain>
        <tissue evidence="1">Leaf</tissue>
    </source>
</reference>